<dbReference type="Proteomes" id="UP000054423">
    <property type="component" value="Unassembled WGS sequence"/>
</dbReference>
<evidence type="ECO:0000313" key="2">
    <source>
        <dbReference type="EMBL" id="ETM03407.1"/>
    </source>
</evidence>
<dbReference type="OrthoDB" id="129012at2759"/>
<feature type="compositionally biased region" description="Basic and acidic residues" evidence="1">
    <location>
        <begin position="210"/>
        <end position="243"/>
    </location>
</feature>
<dbReference type="PANTHER" id="PTHR33324">
    <property type="entry name" value="EXPRESSED PROTEIN"/>
    <property type="match status" value="1"/>
</dbReference>
<gene>
    <name evidence="2" type="ORF">L917_00371</name>
</gene>
<dbReference type="EMBL" id="KI677214">
    <property type="protein sequence ID" value="ETM03407.1"/>
    <property type="molecule type" value="Genomic_DNA"/>
</dbReference>
<dbReference type="PANTHER" id="PTHR33324:SF2">
    <property type="entry name" value="MYB_SANT-LIKE DNA-BINDING DOMAIN-CONTAINING PROTEIN"/>
    <property type="match status" value="1"/>
</dbReference>
<accession>W2M150</accession>
<feature type="compositionally biased region" description="Polar residues" evidence="1">
    <location>
        <begin position="244"/>
        <end position="256"/>
    </location>
</feature>
<evidence type="ECO:0000256" key="1">
    <source>
        <dbReference type="SAM" id="MobiDB-lite"/>
    </source>
</evidence>
<dbReference type="VEuPathDB" id="FungiDB:PPTG_06391"/>
<organism evidence="2">
    <name type="scientific">Phytophthora nicotianae</name>
    <name type="common">Potato buckeye rot agent</name>
    <name type="synonym">Phytophthora parasitica</name>
    <dbReference type="NCBI Taxonomy" id="4792"/>
    <lineage>
        <taxon>Eukaryota</taxon>
        <taxon>Sar</taxon>
        <taxon>Stramenopiles</taxon>
        <taxon>Oomycota</taxon>
        <taxon>Peronosporomycetes</taxon>
        <taxon>Peronosporales</taxon>
        <taxon>Peronosporaceae</taxon>
        <taxon>Phytophthora</taxon>
    </lineage>
</organism>
<feature type="compositionally biased region" description="Low complexity" evidence="1">
    <location>
        <begin position="257"/>
        <end position="268"/>
    </location>
</feature>
<dbReference type="AlphaFoldDB" id="W2M150"/>
<proteinExistence type="predicted"/>
<protein>
    <recommendedName>
        <fullName evidence="3">Myb/SANT-like domain-containing protein</fullName>
    </recommendedName>
</protein>
<reference evidence="2" key="1">
    <citation type="submission" date="2013-11" db="EMBL/GenBank/DDBJ databases">
        <title>The Genome Sequence of Phytophthora parasitica CHvinca01.</title>
        <authorList>
            <consortium name="The Broad Institute Genomics Platform"/>
            <person name="Russ C."/>
            <person name="Tyler B."/>
            <person name="Panabieres F."/>
            <person name="Shan W."/>
            <person name="Tripathy S."/>
            <person name="Grunwald N."/>
            <person name="Machado M."/>
            <person name="Johnson C.S."/>
            <person name="Arredondo F."/>
            <person name="Hong C."/>
            <person name="Coffey M."/>
            <person name="Young S.K."/>
            <person name="Zeng Q."/>
            <person name="Gargeya S."/>
            <person name="Fitzgerald M."/>
            <person name="Abouelleil A."/>
            <person name="Alvarado L."/>
            <person name="Chapman S.B."/>
            <person name="Gainer-Dewar J."/>
            <person name="Goldberg J."/>
            <person name="Griggs A."/>
            <person name="Gujja S."/>
            <person name="Hansen M."/>
            <person name="Howarth C."/>
            <person name="Imamovic A."/>
            <person name="Ireland A."/>
            <person name="Larimer J."/>
            <person name="McCowan C."/>
            <person name="Murphy C."/>
            <person name="Pearson M."/>
            <person name="Poon T.W."/>
            <person name="Priest M."/>
            <person name="Roberts A."/>
            <person name="Saif S."/>
            <person name="Shea T."/>
            <person name="Sykes S."/>
            <person name="Wortman J."/>
            <person name="Nusbaum C."/>
            <person name="Birren B."/>
        </authorList>
    </citation>
    <scope>NUCLEOTIDE SEQUENCE [LARGE SCALE GENOMIC DNA]</scope>
    <source>
        <strain evidence="2">CHvinca01</strain>
    </source>
</reference>
<name>W2M150_PHYNI</name>
<sequence>MFCFLDAKIESKQPNSQEARRILSSAAPSGRSGFIQRHSALRRRPVSWEKDGVNGGPSSVDAILKWITTAGNLQRWRGDTAGGKTKKALATEIADQIKKAGITGRTYKGVLQKVNDLQDSYNKAADLKRQSGEGIRDEDEEKTFHDKLVTICKYWDTLEPIFHDRASSKPIAPTGTFNAAKPFCIAPRSVEDDLLDGNRSDYEFPFGEDGEQKSDGDGDDRSIEAGRTRDAGNDRLVDPHPDSTTEPASTDPASEESTAVAPASVTASRNSSVPTGPSAAGNGKKTEKSKRSKPLSLKSTPHKKRKSLDDVMYDSICERTSIAKQRSCIEMAQAKIKFTKDLLELGIYSTDEVKAMVAAQFEEY</sequence>
<feature type="region of interest" description="Disordered" evidence="1">
    <location>
        <begin position="194"/>
        <end position="305"/>
    </location>
</feature>
<evidence type="ECO:0008006" key="3">
    <source>
        <dbReference type="Google" id="ProtNLM"/>
    </source>
</evidence>